<protein>
    <recommendedName>
        <fullName evidence="1">2-hydroxychromene-2-carboxylate isomerase</fullName>
        <ecNumber evidence="1">5.99.1.4</ecNumber>
    </recommendedName>
</protein>
<dbReference type="CDD" id="cd03022">
    <property type="entry name" value="DsbA_HCCA_Iso"/>
    <property type="match status" value="1"/>
</dbReference>
<dbReference type="InterPro" id="IPR001853">
    <property type="entry name" value="DSBA-like_thioredoxin_dom"/>
</dbReference>
<dbReference type="Proteomes" id="UP000581135">
    <property type="component" value="Unassembled WGS sequence"/>
</dbReference>
<gene>
    <name evidence="4" type="ORF">FHR98_000709</name>
</gene>
<dbReference type="InterPro" id="IPR036249">
    <property type="entry name" value="Thioredoxin-like_sf"/>
</dbReference>
<organism evidence="4 5">
    <name type="scientific">Limibacillus halophilus</name>
    <dbReference type="NCBI Taxonomy" id="1579333"/>
    <lineage>
        <taxon>Bacteria</taxon>
        <taxon>Pseudomonadati</taxon>
        <taxon>Pseudomonadota</taxon>
        <taxon>Alphaproteobacteria</taxon>
        <taxon>Rhodospirillales</taxon>
        <taxon>Rhodovibrionaceae</taxon>
        <taxon>Limibacillus</taxon>
    </lineage>
</organism>
<dbReference type="Gene3D" id="3.40.30.10">
    <property type="entry name" value="Glutaredoxin"/>
    <property type="match status" value="1"/>
</dbReference>
<evidence type="ECO:0000313" key="5">
    <source>
        <dbReference type="Proteomes" id="UP000581135"/>
    </source>
</evidence>
<proteinExistence type="inferred from homology"/>
<evidence type="ECO:0000259" key="3">
    <source>
        <dbReference type="Pfam" id="PF01323"/>
    </source>
</evidence>
<sequence length="198" mass="21508">MARAIDYYFSLISPWTYLGGDRLMEIAREHGAEIRVKPVKLSVIFPKTGGLPLAKRPPERQAYRLVELKRWSAHLGMPLTLHPKYFPTDESKAALMVIAAAAKGQDAGKLAQAFLRACWAEERDLADETTVVEIAGVNGFDGQGLLQAGQSPESAAQYDANTEEALAAGVFGSPSYVVDGEVFWGQDRLDLLAAKISG</sequence>
<dbReference type="PIRSF" id="PIRSF006386">
    <property type="entry name" value="HCCAis_GSTk"/>
    <property type="match status" value="1"/>
</dbReference>
<dbReference type="InterPro" id="IPR014440">
    <property type="entry name" value="HCCAis_GSTk"/>
</dbReference>
<dbReference type="InterPro" id="IPR044087">
    <property type="entry name" value="NahD-like"/>
</dbReference>
<dbReference type="GO" id="GO:0004364">
    <property type="term" value="F:glutathione transferase activity"/>
    <property type="evidence" value="ECO:0007669"/>
    <property type="project" value="TreeGrafter"/>
</dbReference>
<dbReference type="GO" id="GO:1901170">
    <property type="term" value="P:naphthalene catabolic process"/>
    <property type="evidence" value="ECO:0007669"/>
    <property type="project" value="InterPro"/>
</dbReference>
<dbReference type="SUPFAM" id="SSF52833">
    <property type="entry name" value="Thioredoxin-like"/>
    <property type="match status" value="1"/>
</dbReference>
<keyword evidence="5" id="KW-1185">Reference proteome</keyword>
<reference evidence="4 5" key="1">
    <citation type="submission" date="2020-08" db="EMBL/GenBank/DDBJ databases">
        <title>Genomic Encyclopedia of Type Strains, Phase III (KMG-III): the genomes of soil and plant-associated and newly described type strains.</title>
        <authorList>
            <person name="Whitman W."/>
        </authorList>
    </citation>
    <scope>NUCLEOTIDE SEQUENCE [LARGE SCALE GENOMIC DNA]</scope>
    <source>
        <strain evidence="4 5">CECT 8803</strain>
    </source>
</reference>
<comment type="caution">
    <text evidence="4">The sequence shown here is derived from an EMBL/GenBank/DDBJ whole genome shotgun (WGS) entry which is preliminary data.</text>
</comment>
<accession>A0A839SNG0</accession>
<dbReference type="Pfam" id="PF01323">
    <property type="entry name" value="DSBA"/>
    <property type="match status" value="1"/>
</dbReference>
<keyword evidence="1" id="KW-0413">Isomerase</keyword>
<dbReference type="GO" id="GO:0016787">
    <property type="term" value="F:hydrolase activity"/>
    <property type="evidence" value="ECO:0007669"/>
    <property type="project" value="UniProtKB-KW"/>
</dbReference>
<dbReference type="EMBL" id="JACHXA010000002">
    <property type="protein sequence ID" value="MBB3064437.1"/>
    <property type="molecule type" value="Genomic_DNA"/>
</dbReference>
<dbReference type="PANTHER" id="PTHR42943:SF13">
    <property type="entry name" value="GLUTATHIONE S-TRANSFERASE KAPPA-RELATED"/>
    <property type="match status" value="1"/>
</dbReference>
<dbReference type="InterPro" id="IPR051924">
    <property type="entry name" value="GST_Kappa/NadH"/>
</dbReference>
<feature type="domain" description="DSBA-like thioredoxin" evidence="3">
    <location>
        <begin position="5"/>
        <end position="196"/>
    </location>
</feature>
<dbReference type="RefSeq" id="WP_183415264.1">
    <property type="nucleotide sequence ID" value="NZ_JACHXA010000002.1"/>
</dbReference>
<feature type="active site" description="Nucleophile" evidence="2">
    <location>
        <position position="13"/>
    </location>
</feature>
<dbReference type="GO" id="GO:0018845">
    <property type="term" value="F:2-hydroxychromene-2-carboxylate isomerase activity"/>
    <property type="evidence" value="ECO:0007669"/>
    <property type="project" value="UniProtKB-UniRule"/>
</dbReference>
<dbReference type="GO" id="GO:0004602">
    <property type="term" value="F:glutathione peroxidase activity"/>
    <property type="evidence" value="ECO:0007669"/>
    <property type="project" value="TreeGrafter"/>
</dbReference>
<comment type="similarity">
    <text evidence="1">Belongs to the GST superfamily. NadH family.</text>
</comment>
<dbReference type="GO" id="GO:0006749">
    <property type="term" value="P:glutathione metabolic process"/>
    <property type="evidence" value="ECO:0007669"/>
    <property type="project" value="TreeGrafter"/>
</dbReference>
<evidence type="ECO:0000256" key="2">
    <source>
        <dbReference type="PIRSR" id="PIRSR006386-1"/>
    </source>
</evidence>
<comment type="catalytic activity">
    <reaction evidence="1">
        <text>2-hydroxychromene-2-carboxylate = (3E)-4-(2-hydroxyphenyl)-2-oxobut-3-enoate</text>
        <dbReference type="Rhea" id="RHEA:27401"/>
        <dbReference type="ChEBI" id="CHEBI:59350"/>
        <dbReference type="ChEBI" id="CHEBI:59353"/>
        <dbReference type="EC" id="5.99.1.4"/>
    </reaction>
</comment>
<name>A0A839SNG0_9PROT</name>
<dbReference type="EC" id="5.99.1.4" evidence="1"/>
<keyword evidence="4" id="KW-0378">Hydrolase</keyword>
<dbReference type="PANTHER" id="PTHR42943">
    <property type="entry name" value="GLUTATHIONE S-TRANSFERASE KAPPA"/>
    <property type="match status" value="1"/>
</dbReference>
<evidence type="ECO:0000313" key="4">
    <source>
        <dbReference type="EMBL" id="MBB3064437.1"/>
    </source>
</evidence>
<dbReference type="AlphaFoldDB" id="A0A839SNG0"/>
<evidence type="ECO:0000256" key="1">
    <source>
        <dbReference type="PIRNR" id="PIRNR006386"/>
    </source>
</evidence>